<dbReference type="GO" id="GO:0016746">
    <property type="term" value="F:acyltransferase activity"/>
    <property type="evidence" value="ECO:0007669"/>
    <property type="project" value="UniProtKB-KW"/>
</dbReference>
<proteinExistence type="inferred from homology"/>
<reference evidence="5 6" key="1">
    <citation type="submission" date="2023-08" db="EMBL/GenBank/DDBJ databases">
        <title>Pseudoalteromonas haloplanktis LL1 genome.</title>
        <authorList>
            <person name="Wu S."/>
        </authorList>
    </citation>
    <scope>NUCLEOTIDE SEQUENCE [LARGE SCALE GENOMIC DNA]</scope>
    <source>
        <strain evidence="5 6">LL1</strain>
    </source>
</reference>
<dbReference type="RefSeq" id="WP_309039856.1">
    <property type="nucleotide sequence ID" value="NZ_JAVIFY010000033.1"/>
</dbReference>
<protein>
    <submittedName>
        <fullName evidence="5">Acyltransferase</fullName>
        <ecNumber evidence="5">2.3.1.-</ecNumber>
    </submittedName>
</protein>
<dbReference type="PANTHER" id="PTHR43300">
    <property type="entry name" value="ACETYLTRANSFERASE"/>
    <property type="match status" value="1"/>
</dbReference>
<evidence type="ECO:0000256" key="1">
    <source>
        <dbReference type="ARBA" id="ARBA00007274"/>
    </source>
</evidence>
<keyword evidence="4 5" id="KW-0012">Acyltransferase</keyword>
<dbReference type="PANTHER" id="PTHR43300:SF11">
    <property type="entry name" value="ACETYLTRANSFERASE RV3034C-RELATED"/>
    <property type="match status" value="1"/>
</dbReference>
<dbReference type="InterPro" id="IPR050179">
    <property type="entry name" value="Trans_hexapeptide_repeat"/>
</dbReference>
<dbReference type="EMBL" id="JAVIFY010000033">
    <property type="protein sequence ID" value="MDQ9094139.1"/>
    <property type="molecule type" value="Genomic_DNA"/>
</dbReference>
<evidence type="ECO:0000256" key="4">
    <source>
        <dbReference type="ARBA" id="ARBA00023315"/>
    </source>
</evidence>
<evidence type="ECO:0000313" key="5">
    <source>
        <dbReference type="EMBL" id="MDQ9094139.1"/>
    </source>
</evidence>
<dbReference type="InterPro" id="IPR018357">
    <property type="entry name" value="Hexapep_transf_CS"/>
</dbReference>
<gene>
    <name evidence="5" type="ORF">RC083_21485</name>
</gene>
<organism evidence="5 6">
    <name type="scientific">Pseudoalteromonas haloplanktis</name>
    <name type="common">Alteromonas haloplanktis</name>
    <dbReference type="NCBI Taxonomy" id="228"/>
    <lineage>
        <taxon>Bacteria</taxon>
        <taxon>Pseudomonadati</taxon>
        <taxon>Pseudomonadota</taxon>
        <taxon>Gammaproteobacteria</taxon>
        <taxon>Alteromonadales</taxon>
        <taxon>Pseudoalteromonadaceae</taxon>
        <taxon>Pseudoalteromonas</taxon>
    </lineage>
</organism>
<dbReference type="SUPFAM" id="SSF51161">
    <property type="entry name" value="Trimeric LpxA-like enzymes"/>
    <property type="match status" value="1"/>
</dbReference>
<dbReference type="Gene3D" id="2.160.10.10">
    <property type="entry name" value="Hexapeptide repeat proteins"/>
    <property type="match status" value="1"/>
</dbReference>
<dbReference type="InterPro" id="IPR001451">
    <property type="entry name" value="Hexapep"/>
</dbReference>
<comment type="similarity">
    <text evidence="1">Belongs to the transferase hexapeptide repeat family.</text>
</comment>
<comment type="caution">
    <text evidence="5">The sequence shown here is derived from an EMBL/GenBank/DDBJ whole genome shotgun (WGS) entry which is preliminary data.</text>
</comment>
<dbReference type="PROSITE" id="PS00101">
    <property type="entry name" value="HEXAPEP_TRANSFERASES"/>
    <property type="match status" value="1"/>
</dbReference>
<evidence type="ECO:0000313" key="6">
    <source>
        <dbReference type="Proteomes" id="UP001226574"/>
    </source>
</evidence>
<dbReference type="InterPro" id="IPR011004">
    <property type="entry name" value="Trimer_LpxA-like_sf"/>
</dbReference>
<sequence length="186" mass="20687">MIKTIIWKVVLFINSQLLRIFGAYQFSEIFRKLAYRGMLFKLKKQNVKIGSNSVVYNTKFSYSSQGDSFFIGDNTTITGATLLGHDASPCVFLDELIVKKNVWSSGSRKSFRDPIRVGNNVFVGHGAIILPGVAIGDNTIVAAGSVVIKNLESDSVYAGNPAKKVKDIESYKCKYKSLLRDFPEKF</sequence>
<keyword evidence="6" id="KW-1185">Reference proteome</keyword>
<evidence type="ECO:0000256" key="2">
    <source>
        <dbReference type="ARBA" id="ARBA00022679"/>
    </source>
</evidence>
<evidence type="ECO:0000256" key="3">
    <source>
        <dbReference type="ARBA" id="ARBA00022737"/>
    </source>
</evidence>
<accession>A0ABU1BKS9</accession>
<keyword evidence="2 5" id="KW-0808">Transferase</keyword>
<dbReference type="Proteomes" id="UP001226574">
    <property type="component" value="Unassembled WGS sequence"/>
</dbReference>
<name>A0ABU1BKS9_PSEHA</name>
<dbReference type="CDD" id="cd04647">
    <property type="entry name" value="LbH_MAT_like"/>
    <property type="match status" value="1"/>
</dbReference>
<keyword evidence="3" id="KW-0677">Repeat</keyword>
<dbReference type="Pfam" id="PF00132">
    <property type="entry name" value="Hexapep"/>
    <property type="match status" value="1"/>
</dbReference>
<dbReference type="EC" id="2.3.1.-" evidence="5"/>